<reference evidence="1 2" key="1">
    <citation type="submission" date="2024-08" db="EMBL/GenBank/DDBJ databases">
        <title>The draft genome of Apodemus speciosus.</title>
        <authorList>
            <person name="Nabeshima K."/>
            <person name="Suzuki S."/>
            <person name="Onuma M."/>
        </authorList>
    </citation>
    <scope>NUCLEOTIDE SEQUENCE [LARGE SCALE GENOMIC DNA]</scope>
    <source>
        <strain evidence="1">IB14-021</strain>
    </source>
</reference>
<dbReference type="EMBL" id="BAAFST010000011">
    <property type="protein sequence ID" value="GAB1295932.1"/>
    <property type="molecule type" value="Genomic_DNA"/>
</dbReference>
<organism evidence="1 2">
    <name type="scientific">Apodemus speciosus</name>
    <name type="common">Large Japanese field mouse</name>
    <dbReference type="NCBI Taxonomy" id="105296"/>
    <lineage>
        <taxon>Eukaryota</taxon>
        <taxon>Metazoa</taxon>
        <taxon>Chordata</taxon>
        <taxon>Craniata</taxon>
        <taxon>Vertebrata</taxon>
        <taxon>Euteleostomi</taxon>
        <taxon>Mammalia</taxon>
        <taxon>Eutheria</taxon>
        <taxon>Euarchontoglires</taxon>
        <taxon>Glires</taxon>
        <taxon>Rodentia</taxon>
        <taxon>Myomorpha</taxon>
        <taxon>Muroidea</taxon>
        <taxon>Muridae</taxon>
        <taxon>Murinae</taxon>
        <taxon>Apodemus</taxon>
    </lineage>
</organism>
<evidence type="ECO:0000313" key="2">
    <source>
        <dbReference type="Proteomes" id="UP001623349"/>
    </source>
</evidence>
<gene>
    <name evidence="1" type="ORF">APTSU1_001116700</name>
</gene>
<proteinExistence type="predicted"/>
<protein>
    <submittedName>
        <fullName evidence="1">Uncharacterized protein</fullName>
    </submittedName>
</protein>
<comment type="caution">
    <text evidence="1">The sequence shown here is derived from an EMBL/GenBank/DDBJ whole genome shotgun (WGS) entry which is preliminary data.</text>
</comment>
<name>A0ABQ0F9I8_APOSI</name>
<sequence>MGIGDRQRLAAKRKASQQEIIEKIRKLRGRRRKGQTRDCISCPMDRSFERIFQYLENASSALRDLNSSESNYMSSSSISDTVALEFGNHSRSYSISSESDSVELTAKVPCSATDSRKVTPKTLLQVMDSMGTIPDSHSEVTDSVELTPKVPCSATDNRERSLRWHCFRS</sequence>
<accession>A0ABQ0F9I8</accession>
<keyword evidence="2" id="KW-1185">Reference proteome</keyword>
<dbReference type="Proteomes" id="UP001623349">
    <property type="component" value="Unassembled WGS sequence"/>
</dbReference>
<evidence type="ECO:0000313" key="1">
    <source>
        <dbReference type="EMBL" id="GAB1295932.1"/>
    </source>
</evidence>